<feature type="compositionally biased region" description="Basic residues" evidence="1">
    <location>
        <begin position="416"/>
        <end position="432"/>
    </location>
</feature>
<dbReference type="InterPro" id="IPR040256">
    <property type="entry name" value="At4g02000-like"/>
</dbReference>
<feature type="compositionally biased region" description="Basic and acidic residues" evidence="1">
    <location>
        <begin position="153"/>
        <end position="174"/>
    </location>
</feature>
<gene>
    <name evidence="3" type="ORF">F2Q70_00013660</name>
</gene>
<dbReference type="AlphaFoldDB" id="A0A8S9M7H7"/>
<feature type="region of interest" description="Disordered" evidence="1">
    <location>
        <begin position="531"/>
        <end position="577"/>
    </location>
</feature>
<evidence type="ECO:0000256" key="1">
    <source>
        <dbReference type="SAM" id="MobiDB-lite"/>
    </source>
</evidence>
<feature type="compositionally biased region" description="Basic and acidic residues" evidence="1">
    <location>
        <begin position="182"/>
        <end position="195"/>
    </location>
</feature>
<dbReference type="EMBL" id="QGKY02000089">
    <property type="protein sequence ID" value="KAF2613889.1"/>
    <property type="molecule type" value="Genomic_DNA"/>
</dbReference>
<dbReference type="Pfam" id="PF04776">
    <property type="entry name" value="protein_MS5"/>
    <property type="match status" value="2"/>
</dbReference>
<dbReference type="InterPro" id="IPR006462">
    <property type="entry name" value="MS5"/>
</dbReference>
<dbReference type="PANTHER" id="PTHR31286:SF162">
    <property type="entry name" value="DUF4283 DOMAIN-CONTAINING PROTEIN-RELATED"/>
    <property type="match status" value="1"/>
</dbReference>
<reference evidence="3" key="1">
    <citation type="submission" date="2019-12" db="EMBL/GenBank/DDBJ databases">
        <title>Genome sequencing and annotation of Brassica cretica.</title>
        <authorList>
            <person name="Studholme D.J."/>
            <person name="Sarris P.F."/>
        </authorList>
    </citation>
    <scope>NUCLEOTIDE SEQUENCE</scope>
    <source>
        <strain evidence="3">PFS-102/07</strain>
        <tissue evidence="3">Leaf</tissue>
    </source>
</reference>
<name>A0A8S9M7H7_BRACR</name>
<accession>A0A8S9M7H7</accession>
<feature type="region of interest" description="Disordered" evidence="1">
    <location>
        <begin position="377"/>
        <end position="450"/>
    </location>
</feature>
<dbReference type="PANTHER" id="PTHR31286">
    <property type="entry name" value="GLYCINE-RICH CELL WALL STRUCTURAL PROTEIN 1.8-LIKE"/>
    <property type="match status" value="1"/>
</dbReference>
<dbReference type="InterPro" id="IPR025836">
    <property type="entry name" value="Zn_knuckle_CX2CX4HX4C"/>
</dbReference>
<feature type="compositionally biased region" description="Basic and acidic residues" evidence="1">
    <location>
        <begin position="538"/>
        <end position="553"/>
    </location>
</feature>
<dbReference type="Pfam" id="PF14392">
    <property type="entry name" value="zf-CCHC_4"/>
    <property type="match status" value="1"/>
</dbReference>
<evidence type="ECO:0000313" key="3">
    <source>
        <dbReference type="EMBL" id="KAF2613889.1"/>
    </source>
</evidence>
<feature type="region of interest" description="Disordered" evidence="1">
    <location>
        <begin position="112"/>
        <end position="259"/>
    </location>
</feature>
<comment type="caution">
    <text evidence="3">The sequence shown here is derived from an EMBL/GenBank/DDBJ whole genome shotgun (WGS) entry which is preliminary data.</text>
</comment>
<feature type="compositionally biased region" description="Basic and acidic residues" evidence="1">
    <location>
        <begin position="207"/>
        <end position="234"/>
    </location>
</feature>
<feature type="compositionally biased region" description="Basic and acidic residues" evidence="1">
    <location>
        <begin position="127"/>
        <end position="139"/>
    </location>
</feature>
<feature type="domain" description="Zinc knuckle CX2CX4HX4C" evidence="2">
    <location>
        <begin position="40"/>
        <end position="87"/>
    </location>
</feature>
<evidence type="ECO:0000259" key="2">
    <source>
        <dbReference type="Pfam" id="PF14392"/>
    </source>
</evidence>
<sequence>MSGIPLHLWTVKNLKSIGGRLGHVDTDSIQVAEGRMLIDIDSRLPLKFTKKVKAPEGEEVTIQIKYEMLFKHCSTCGSLTHEKGYCPLTVQALVGTNPTVRTDVFARVQIPQEQLNHQPSQGGNKNSNDRSHMSHDMRSRLAGYKGSYAVRGELTDNKHGRDEYRSWHGKETYQPRHQNVNRHADRIVRTRDDISNRYGNSRSRYGPYDRKKDLTWREKQRENKPCKKDNDSLPHEPNSIGNSRYAESDVTTEGEQDSYADLTSKDGIVVTMHQRRKIATTIVTPSRALVQSTENVTYRSQGLARTISFSPTASVVKEDAMVIEALSGMDITTGQDDGATEAEIKDDDLLGLDLMEMEAEKNQTNTAERVQEVALLHDRHKSKKSGTKSGTKKNVPLGVQSKMSQLLRRGSPAARSGRRSRVGHHGSTRKPRTGNEPVDDEWEEEDTPGIHEFYKVPMPKWFSDEALERDMPESELHDNDWLQLLMEVAFFSKADRCLDADLPLELKNGFVETFEDYTTVSGVAVQDVLSPPITTQSHGDHQPRSLKDGDSQTKSRKKDRCNTCNLGNEPVDDEWEEEDTPGIHEFYKVPMPKWFSDEALERDMPESELHDNDWLQLLMEVAFFSKADRCLDADLPLELKNVVVETFEYYTTVSGVAVQDVLSPPITTQSVYMKKKIRGT</sequence>
<feature type="compositionally biased region" description="Polar residues" evidence="1">
    <location>
        <begin position="112"/>
        <end position="126"/>
    </location>
</feature>
<feature type="compositionally biased region" description="Acidic residues" evidence="1">
    <location>
        <begin position="437"/>
        <end position="447"/>
    </location>
</feature>
<proteinExistence type="predicted"/>
<protein>
    <recommendedName>
        <fullName evidence="2">Zinc knuckle CX2CX4HX4C domain-containing protein</fullName>
    </recommendedName>
</protein>
<organism evidence="3">
    <name type="scientific">Brassica cretica</name>
    <name type="common">Mustard</name>
    <dbReference type="NCBI Taxonomy" id="69181"/>
    <lineage>
        <taxon>Eukaryota</taxon>
        <taxon>Viridiplantae</taxon>
        <taxon>Streptophyta</taxon>
        <taxon>Embryophyta</taxon>
        <taxon>Tracheophyta</taxon>
        <taxon>Spermatophyta</taxon>
        <taxon>Magnoliopsida</taxon>
        <taxon>eudicotyledons</taxon>
        <taxon>Gunneridae</taxon>
        <taxon>Pentapetalae</taxon>
        <taxon>rosids</taxon>
        <taxon>malvids</taxon>
        <taxon>Brassicales</taxon>
        <taxon>Brassicaceae</taxon>
        <taxon>Brassiceae</taxon>
        <taxon>Brassica</taxon>
    </lineage>
</organism>